<dbReference type="Pfam" id="PF01535">
    <property type="entry name" value="PPR"/>
    <property type="match status" value="2"/>
</dbReference>
<keyword evidence="3" id="KW-0809">Transit peptide</keyword>
<dbReference type="PANTHER" id="PTHR47874:SF1">
    <property type="entry name" value="OS05G0407900 PROTEIN"/>
    <property type="match status" value="1"/>
</dbReference>
<dbReference type="OrthoDB" id="185373at2759"/>
<accession>A0A6P5F1Z3</accession>
<dbReference type="InterPro" id="IPR002885">
    <property type="entry name" value="PPR_rpt"/>
</dbReference>
<evidence type="ECO:0000313" key="7">
    <source>
        <dbReference type="RefSeq" id="XP_020087524.1"/>
    </source>
</evidence>
<evidence type="ECO:0000256" key="2">
    <source>
        <dbReference type="ARBA" id="ARBA00022737"/>
    </source>
</evidence>
<dbReference type="NCBIfam" id="TIGR00756">
    <property type="entry name" value="PPR"/>
    <property type="match status" value="2"/>
</dbReference>
<dbReference type="Pfam" id="PF13812">
    <property type="entry name" value="PPR_3"/>
    <property type="match status" value="1"/>
</dbReference>
<comment type="similarity">
    <text evidence="1">Belongs to the PPR family. P subfamily.</text>
</comment>
<dbReference type="Proteomes" id="UP000515123">
    <property type="component" value="Linkage group 4"/>
</dbReference>
<dbReference type="GeneID" id="109709628"/>
<name>A0A6P5F1Z3_ANACO</name>
<evidence type="ECO:0000313" key="6">
    <source>
        <dbReference type="RefSeq" id="XP_020087523.1"/>
    </source>
</evidence>
<dbReference type="InterPro" id="IPR011990">
    <property type="entry name" value="TPR-like_helical_dom_sf"/>
</dbReference>
<sequence length="496" mass="56116">MRPSPSSLARASHLLLRHRHRHRHRGHHHRHYALSFPQTLIPSSSLRLLSSSSSDSDADADDLRSAVSVLAAELLASPDASDPSPILSSCGAASLLRRSPDGSASVHLLSLLKPRPLLALEVFSWRRKLGDAAIPLLPEEYAKAIALAGRARNVDLAAALFADALSTVAAEPCLYNALMSAYMYNGLTRKCVAVFEDLRRNPRCGAPTVVTYNILLSLYGRSLLVEHMEAVLRAMDETGVRRSIETYNTVIAAYVTAWRWDRMESTFQSMEAGPVKPDARTHLLLLRGYAHAGELEKMERVYDLVCEQVSEHETPLIRLMICAYCKSSDPERIQKIEGLMKCLKDDEYRPWLNVLLIRVYAQEGLVEAMEQLIDEALKRNTVVTTVGVMRSIISSYFRCDAVDRLTRFVRLAEYAGWRLCRSLYHCKMVMYGKQNRLEEMHSVLDEMENYRFNLTRKTFLIMYKAYWNVGRRSEAETVIGMMWKQGLGSPQDAFIS</sequence>
<protein>
    <submittedName>
        <fullName evidence="6 7">Pentatricopeptide repeat-containing protein At2g30780-like</fullName>
    </submittedName>
</protein>
<dbReference type="Pfam" id="PF13041">
    <property type="entry name" value="PPR_2"/>
    <property type="match status" value="1"/>
</dbReference>
<evidence type="ECO:0000256" key="3">
    <source>
        <dbReference type="ARBA" id="ARBA00022946"/>
    </source>
</evidence>
<dbReference type="RefSeq" id="XP_020087523.1">
    <property type="nucleotide sequence ID" value="XM_020231934.1"/>
</dbReference>
<evidence type="ECO:0000256" key="4">
    <source>
        <dbReference type="PROSITE-ProRule" id="PRU00708"/>
    </source>
</evidence>
<dbReference type="PANTHER" id="PTHR47874">
    <property type="entry name" value="EXPRESSED PROTEIN"/>
    <property type="match status" value="1"/>
</dbReference>
<proteinExistence type="inferred from homology"/>
<organism evidence="6">
    <name type="scientific">Ananas comosus</name>
    <name type="common">Pineapple</name>
    <name type="synonym">Ananas ananas</name>
    <dbReference type="NCBI Taxonomy" id="4615"/>
    <lineage>
        <taxon>Eukaryota</taxon>
        <taxon>Viridiplantae</taxon>
        <taxon>Streptophyta</taxon>
        <taxon>Embryophyta</taxon>
        <taxon>Tracheophyta</taxon>
        <taxon>Spermatophyta</taxon>
        <taxon>Magnoliopsida</taxon>
        <taxon>Liliopsida</taxon>
        <taxon>Poales</taxon>
        <taxon>Bromeliaceae</taxon>
        <taxon>Bromelioideae</taxon>
        <taxon>Ananas</taxon>
    </lineage>
</organism>
<dbReference type="InterPro" id="IPR044179">
    <property type="entry name" value="PPR5-like"/>
</dbReference>
<feature type="repeat" description="PPR" evidence="4">
    <location>
        <begin position="243"/>
        <end position="277"/>
    </location>
</feature>
<keyword evidence="5" id="KW-1185">Reference proteome</keyword>
<reference evidence="5" key="1">
    <citation type="journal article" date="2015" name="Nat. Genet.">
        <title>The pineapple genome and the evolution of CAM photosynthesis.</title>
        <authorList>
            <person name="Ming R."/>
            <person name="VanBuren R."/>
            <person name="Wai C.M."/>
            <person name="Tang H."/>
            <person name="Schatz M.C."/>
            <person name="Bowers J.E."/>
            <person name="Lyons E."/>
            <person name="Wang M.L."/>
            <person name="Chen J."/>
            <person name="Biggers E."/>
            <person name="Zhang J."/>
            <person name="Huang L."/>
            <person name="Zhang L."/>
            <person name="Miao W."/>
            <person name="Zhang J."/>
            <person name="Ye Z."/>
            <person name="Miao C."/>
            <person name="Lin Z."/>
            <person name="Wang H."/>
            <person name="Zhou H."/>
            <person name="Yim W.C."/>
            <person name="Priest H.D."/>
            <person name="Zheng C."/>
            <person name="Woodhouse M."/>
            <person name="Edger P.P."/>
            <person name="Guyot R."/>
            <person name="Guo H.B."/>
            <person name="Guo H."/>
            <person name="Zheng G."/>
            <person name="Singh R."/>
            <person name="Sharma A."/>
            <person name="Min X."/>
            <person name="Zheng Y."/>
            <person name="Lee H."/>
            <person name="Gurtowski J."/>
            <person name="Sedlazeck F.J."/>
            <person name="Harkess A."/>
            <person name="McKain M.R."/>
            <person name="Liao Z."/>
            <person name="Fang J."/>
            <person name="Liu J."/>
            <person name="Zhang X."/>
            <person name="Zhang Q."/>
            <person name="Hu W."/>
            <person name="Qin Y."/>
            <person name="Wang K."/>
            <person name="Chen L.Y."/>
            <person name="Shirley N."/>
            <person name="Lin Y.R."/>
            <person name="Liu L.Y."/>
            <person name="Hernandez A.G."/>
            <person name="Wright C.L."/>
            <person name="Bulone V."/>
            <person name="Tuskan G.A."/>
            <person name="Heath K."/>
            <person name="Zee F."/>
            <person name="Moore P.H."/>
            <person name="Sunkar R."/>
            <person name="Leebens-Mack J.H."/>
            <person name="Mockler T."/>
            <person name="Bennetzen J.L."/>
            <person name="Freeling M."/>
            <person name="Sankoff D."/>
            <person name="Paterson A.H."/>
            <person name="Zhu X."/>
            <person name="Yang X."/>
            <person name="Smith J.A."/>
            <person name="Cushman J.C."/>
            <person name="Paull R.E."/>
            <person name="Yu Q."/>
        </authorList>
    </citation>
    <scope>NUCLEOTIDE SEQUENCE [LARGE SCALE GENOMIC DNA]</scope>
    <source>
        <strain evidence="5">cv. F153</strain>
    </source>
</reference>
<evidence type="ECO:0000256" key="1">
    <source>
        <dbReference type="ARBA" id="ARBA00007626"/>
    </source>
</evidence>
<reference evidence="6 7" key="2">
    <citation type="submission" date="2025-04" db="UniProtKB">
        <authorList>
            <consortium name="RefSeq"/>
        </authorList>
    </citation>
    <scope>IDENTIFICATION</scope>
    <source>
        <tissue evidence="6 7">Leaf</tissue>
    </source>
</reference>
<dbReference type="GO" id="GO:0003729">
    <property type="term" value="F:mRNA binding"/>
    <property type="evidence" value="ECO:0007669"/>
    <property type="project" value="InterPro"/>
</dbReference>
<dbReference type="RefSeq" id="XP_020087524.1">
    <property type="nucleotide sequence ID" value="XM_020231935.1"/>
</dbReference>
<keyword evidence="2" id="KW-0677">Repeat</keyword>
<dbReference type="Gene3D" id="1.25.40.10">
    <property type="entry name" value="Tetratricopeptide repeat domain"/>
    <property type="match status" value="2"/>
</dbReference>
<dbReference type="Gramene" id="Aco014937.1.mrna1">
    <property type="protein sequence ID" value="Aco014937.1.mrna1"/>
    <property type="gene ID" value="Aco014937.1.path1"/>
</dbReference>
<dbReference type="AlphaFoldDB" id="A0A6P5F1Z3"/>
<gene>
    <name evidence="6 7" type="primary">LOC109709628</name>
</gene>
<evidence type="ECO:0000313" key="5">
    <source>
        <dbReference type="Proteomes" id="UP000515123"/>
    </source>
</evidence>
<feature type="repeat" description="PPR" evidence="4">
    <location>
        <begin position="208"/>
        <end position="242"/>
    </location>
</feature>
<dbReference type="PROSITE" id="PS51375">
    <property type="entry name" value="PPR"/>
    <property type="match status" value="2"/>
</dbReference>